<feature type="signal peptide" evidence="2">
    <location>
        <begin position="1"/>
        <end position="36"/>
    </location>
</feature>
<reference evidence="4" key="1">
    <citation type="journal article" date="2019" name="Int. J. Syst. Evol. Microbiol.">
        <title>The Global Catalogue of Microorganisms (GCM) 10K type strain sequencing project: providing services to taxonomists for standard genome sequencing and annotation.</title>
        <authorList>
            <consortium name="The Broad Institute Genomics Platform"/>
            <consortium name="The Broad Institute Genome Sequencing Center for Infectious Disease"/>
            <person name="Wu L."/>
            <person name="Ma J."/>
        </authorList>
    </citation>
    <scope>NUCLEOTIDE SEQUENCE [LARGE SCALE GENOMIC DNA]</scope>
    <source>
        <strain evidence="4">JCM 12398</strain>
    </source>
</reference>
<gene>
    <name evidence="3" type="ORF">GCM10009640_14650</name>
</gene>
<evidence type="ECO:0000313" key="4">
    <source>
        <dbReference type="Proteomes" id="UP001501266"/>
    </source>
</evidence>
<protein>
    <recommendedName>
        <fullName evidence="5">Lipoprotein</fullName>
    </recommendedName>
</protein>
<name>A0ABP4JN95_9MICO</name>
<feature type="region of interest" description="Disordered" evidence="1">
    <location>
        <begin position="37"/>
        <end position="92"/>
    </location>
</feature>
<evidence type="ECO:0000256" key="1">
    <source>
        <dbReference type="SAM" id="MobiDB-lite"/>
    </source>
</evidence>
<dbReference type="Proteomes" id="UP001501266">
    <property type="component" value="Unassembled WGS sequence"/>
</dbReference>
<keyword evidence="4" id="KW-1185">Reference proteome</keyword>
<feature type="chain" id="PRO_5045784724" description="Lipoprotein" evidence="2">
    <location>
        <begin position="37"/>
        <end position="274"/>
    </location>
</feature>
<feature type="compositionally biased region" description="Low complexity" evidence="1">
    <location>
        <begin position="48"/>
        <end position="84"/>
    </location>
</feature>
<sequence>MDGAAASGRERSIMTRTRSAALGLLVLALSGCVADAAPPADSAPPTPAASVEPSPTATATPATAAPAPTSGTASPAEPAATASPRPLADGWERFEVGDGHTSWRMPPGWSADIEAEALEGRVEWTDYRGLVRDEVGVPMLQFEAIASGGQYATDFSPCERPDTEVLEVTPLGEQVTDTDAVVASVAFHESRGGRDGVTFAAGVSENDVTTACEPGILALYQGEGPSDYDYLLLQIVDDAGSSYPRFASFDEARGYLATSEYALIREVLLSFESR</sequence>
<proteinExistence type="predicted"/>
<comment type="caution">
    <text evidence="3">The sequence shown here is derived from an EMBL/GenBank/DDBJ whole genome shotgun (WGS) entry which is preliminary data.</text>
</comment>
<organism evidence="3 4">
    <name type="scientific">Agrococcus citreus</name>
    <dbReference type="NCBI Taxonomy" id="84643"/>
    <lineage>
        <taxon>Bacteria</taxon>
        <taxon>Bacillati</taxon>
        <taxon>Actinomycetota</taxon>
        <taxon>Actinomycetes</taxon>
        <taxon>Micrococcales</taxon>
        <taxon>Microbacteriaceae</taxon>
        <taxon>Agrococcus</taxon>
    </lineage>
</organism>
<accession>A0ABP4JN95</accession>
<evidence type="ECO:0000313" key="3">
    <source>
        <dbReference type="EMBL" id="GAA1422246.1"/>
    </source>
</evidence>
<evidence type="ECO:0008006" key="5">
    <source>
        <dbReference type="Google" id="ProtNLM"/>
    </source>
</evidence>
<dbReference type="EMBL" id="BAAAKK010000004">
    <property type="protein sequence ID" value="GAA1422246.1"/>
    <property type="molecule type" value="Genomic_DNA"/>
</dbReference>
<evidence type="ECO:0000256" key="2">
    <source>
        <dbReference type="SAM" id="SignalP"/>
    </source>
</evidence>
<keyword evidence="2" id="KW-0732">Signal</keyword>